<dbReference type="Proteomes" id="UP000324325">
    <property type="component" value="Unassembled WGS sequence"/>
</dbReference>
<protein>
    <recommendedName>
        <fullName evidence="2 5">Cell shape-determining protein MreC</fullName>
    </recommendedName>
    <alternativeName>
        <fullName evidence="4 5">Cell shape protein MreC</fullName>
    </alternativeName>
</protein>
<keyword evidence="8" id="KW-1133">Transmembrane helix</keyword>
<dbReference type="PIRSF" id="PIRSF038471">
    <property type="entry name" value="MreC"/>
    <property type="match status" value="1"/>
</dbReference>
<keyword evidence="3 5" id="KW-0133">Cell shape</keyword>
<dbReference type="EMBL" id="VSTG01000001">
    <property type="protein sequence ID" value="TYL60239.1"/>
    <property type="molecule type" value="Genomic_DNA"/>
</dbReference>
<comment type="similarity">
    <text evidence="1 5">Belongs to the MreC family.</text>
</comment>
<dbReference type="InterPro" id="IPR042175">
    <property type="entry name" value="Cell/Rod_MreC_2"/>
</dbReference>
<gene>
    <name evidence="11" type="primary">mreC</name>
    <name evidence="13" type="ORF">DW038_01790</name>
    <name evidence="12" type="ORF">DWV45_02545</name>
    <name evidence="14" type="ORF">FYL37_01150</name>
    <name evidence="11" type="ORF">LK487_00910</name>
    <name evidence="10" type="ORF">T1815_13911</name>
</gene>
<evidence type="ECO:0000256" key="4">
    <source>
        <dbReference type="ARBA" id="ARBA00032089"/>
    </source>
</evidence>
<reference evidence="11" key="6">
    <citation type="submission" date="2021-10" db="EMBL/GenBank/DDBJ databases">
        <title>Collection of gut derived symbiotic bacterial strains cultured from healthy donors.</title>
        <authorList>
            <person name="Lin H."/>
            <person name="Littmann E."/>
            <person name="Claire K."/>
            <person name="Pamer E."/>
        </authorList>
    </citation>
    <scope>NUCLEOTIDE SEQUENCE</scope>
    <source>
        <strain evidence="11">MSK.22.92</strain>
    </source>
</reference>
<feature type="coiled-coil region" evidence="6">
    <location>
        <begin position="78"/>
        <end position="105"/>
    </location>
</feature>
<dbReference type="PANTHER" id="PTHR34138">
    <property type="entry name" value="CELL SHAPE-DETERMINING PROTEIN MREC"/>
    <property type="match status" value="1"/>
</dbReference>
<dbReference type="RefSeq" id="WP_055061647.1">
    <property type="nucleotide sequence ID" value="NZ_CVRQ01000018.1"/>
</dbReference>
<dbReference type="InterPro" id="IPR055342">
    <property type="entry name" value="MreC_beta-barrel_core"/>
</dbReference>
<dbReference type="Proteomes" id="UP001197847">
    <property type="component" value="Unassembled WGS sequence"/>
</dbReference>
<feature type="transmembrane region" description="Helical" evidence="8">
    <location>
        <begin position="20"/>
        <end position="39"/>
    </location>
</feature>
<dbReference type="Proteomes" id="UP000283683">
    <property type="component" value="Unassembled WGS sequence"/>
</dbReference>
<reference evidence="10" key="1">
    <citation type="submission" date="2015-05" db="EMBL/GenBank/DDBJ databases">
        <authorList>
            <person name="Wang D.B."/>
            <person name="Wang M."/>
        </authorList>
    </citation>
    <scope>NUCLEOTIDE SEQUENCE [LARGE SCALE GENOMIC DNA]</scope>
    <source>
        <strain evidence="10">T1-815</strain>
    </source>
</reference>
<organism evidence="10 15">
    <name type="scientific">Agathobacter rectalis</name>
    <dbReference type="NCBI Taxonomy" id="39491"/>
    <lineage>
        <taxon>Bacteria</taxon>
        <taxon>Bacillati</taxon>
        <taxon>Bacillota</taxon>
        <taxon>Clostridia</taxon>
        <taxon>Lachnospirales</taxon>
        <taxon>Lachnospiraceae</taxon>
        <taxon>Agathobacter</taxon>
    </lineage>
</organism>
<dbReference type="NCBIfam" id="TIGR00219">
    <property type="entry name" value="mreC"/>
    <property type="match status" value="1"/>
</dbReference>
<evidence type="ECO:0000313" key="11">
    <source>
        <dbReference type="EMBL" id="MCC2745604.1"/>
    </source>
</evidence>
<evidence type="ECO:0000313" key="16">
    <source>
        <dbReference type="Proteomes" id="UP000283683"/>
    </source>
</evidence>
<evidence type="ECO:0000313" key="18">
    <source>
        <dbReference type="Proteomes" id="UP000324325"/>
    </source>
</evidence>
<sequence length="316" mass="34817">MSKNFRNRKRKHNKKLPARYTLLIMTAVCFVTMLLSLTLNISGGPLKTAAGYVFIPMQKGINSFGIHISDKITEIRTLKNVKAENKKLKAEVEELTTQLTTTKLEQYELDNYRQLLDLDAKYPSYPKVAASVIAKDSGNWFSTFTIDKGKKDGVDVGMNVLAGSGLVGIVTDAGDNFAKVRCIIDDASKVSGMVSTTEDNLTVSGNIKTMNEDKVITFTELKDDDNKVKEGDPVVTSYVSDRYQQGILIGYVTKIENNSNNLTKSGTITPVVDFEHIENVMVITQLKQTGDTKTADDTESTETAGDSQTENSTENK</sequence>
<evidence type="ECO:0000259" key="9">
    <source>
        <dbReference type="Pfam" id="PF04085"/>
    </source>
</evidence>
<comment type="function">
    <text evidence="5">Involved in formation and maintenance of cell shape.</text>
</comment>
<evidence type="ECO:0000313" key="12">
    <source>
        <dbReference type="EMBL" id="RGW89040.1"/>
    </source>
</evidence>
<evidence type="ECO:0000313" key="17">
    <source>
        <dbReference type="Proteomes" id="UP000286181"/>
    </source>
</evidence>
<reference evidence="15" key="2">
    <citation type="submission" date="2015-05" db="EMBL/GenBank/DDBJ databases">
        <authorList>
            <consortium name="Pathogen Informatics"/>
        </authorList>
    </citation>
    <scope>NUCLEOTIDE SEQUENCE [LARGE SCALE GENOMIC DNA]</scope>
    <source>
        <strain evidence="15">T1-815</strain>
    </source>
</reference>
<dbReference type="Gene3D" id="2.40.10.350">
    <property type="entry name" value="Rod shape-determining protein MreC, domain 2"/>
    <property type="match status" value="1"/>
</dbReference>
<evidence type="ECO:0000256" key="5">
    <source>
        <dbReference type="PIRNR" id="PIRNR038471"/>
    </source>
</evidence>
<dbReference type="InterPro" id="IPR007221">
    <property type="entry name" value="MreC"/>
</dbReference>
<dbReference type="Proteomes" id="UP000286181">
    <property type="component" value="Unassembled WGS sequence"/>
</dbReference>
<evidence type="ECO:0000256" key="8">
    <source>
        <dbReference type="SAM" id="Phobius"/>
    </source>
</evidence>
<dbReference type="Gene3D" id="2.40.10.340">
    <property type="entry name" value="Rod shape-determining protein MreC, domain 1"/>
    <property type="match status" value="1"/>
</dbReference>
<dbReference type="GO" id="GO:0008360">
    <property type="term" value="P:regulation of cell shape"/>
    <property type="evidence" value="ECO:0007669"/>
    <property type="project" value="UniProtKB-KW"/>
</dbReference>
<feature type="compositionally biased region" description="Polar residues" evidence="7">
    <location>
        <begin position="301"/>
        <end position="316"/>
    </location>
</feature>
<reference evidence="14 18" key="5">
    <citation type="submission" date="2019-09" db="EMBL/GenBank/DDBJ databases">
        <title>Strain-level analysis of Eubacterium rectale using genomes from metagenomes.</title>
        <authorList>
            <person name="Karcher N."/>
            <person name="Segata N."/>
        </authorList>
    </citation>
    <scope>NUCLEOTIDE SEQUENCE [LARGE SCALE GENOMIC DNA]</scope>
    <source>
        <strain evidence="14 18">L2-21</strain>
    </source>
</reference>
<evidence type="ECO:0000256" key="3">
    <source>
        <dbReference type="ARBA" id="ARBA00022960"/>
    </source>
</evidence>
<dbReference type="AlphaFoldDB" id="A0A0M6WIW9"/>
<evidence type="ECO:0000256" key="7">
    <source>
        <dbReference type="SAM" id="MobiDB-lite"/>
    </source>
</evidence>
<evidence type="ECO:0000256" key="6">
    <source>
        <dbReference type="SAM" id="Coils"/>
    </source>
</evidence>
<feature type="domain" description="Rod shape-determining protein MreC beta-barrel core" evidence="9">
    <location>
        <begin position="132"/>
        <end position="283"/>
    </location>
</feature>
<dbReference type="EMBL" id="JAJFBX010000001">
    <property type="protein sequence ID" value="MCC2745604.1"/>
    <property type="molecule type" value="Genomic_DNA"/>
</dbReference>
<proteinExistence type="inferred from homology"/>
<evidence type="ECO:0000313" key="15">
    <source>
        <dbReference type="Proteomes" id="UP000049472"/>
    </source>
</evidence>
<dbReference type="Proteomes" id="UP000049472">
    <property type="component" value="Unassembled WGS sequence"/>
</dbReference>
<dbReference type="EMBL" id="QROF01000001">
    <property type="protein sequence ID" value="RHL08167.1"/>
    <property type="molecule type" value="Genomic_DNA"/>
</dbReference>
<feature type="region of interest" description="Disordered" evidence="7">
    <location>
        <begin position="288"/>
        <end position="316"/>
    </location>
</feature>
<accession>A0A0M6WIW9</accession>
<keyword evidence="8" id="KW-0812">Transmembrane</keyword>
<evidence type="ECO:0000313" key="13">
    <source>
        <dbReference type="EMBL" id="RHL08167.1"/>
    </source>
</evidence>
<evidence type="ECO:0000256" key="2">
    <source>
        <dbReference type="ARBA" id="ARBA00013855"/>
    </source>
</evidence>
<dbReference type="Pfam" id="PF04085">
    <property type="entry name" value="MreC"/>
    <property type="match status" value="1"/>
</dbReference>
<keyword evidence="6" id="KW-0175">Coiled coil</keyword>
<keyword evidence="15" id="KW-1185">Reference proteome</keyword>
<dbReference type="InterPro" id="IPR042177">
    <property type="entry name" value="Cell/Rod_1"/>
</dbReference>
<evidence type="ECO:0000313" key="14">
    <source>
        <dbReference type="EMBL" id="TYL60239.1"/>
    </source>
</evidence>
<evidence type="ECO:0000313" key="10">
    <source>
        <dbReference type="EMBL" id="CRL36684.1"/>
    </source>
</evidence>
<reference evidence="16 17" key="3">
    <citation type="submission" date="2018-08" db="EMBL/GenBank/DDBJ databases">
        <title>A genome reference for cultivated species of the human gut microbiota.</title>
        <authorList>
            <person name="Zou Y."/>
            <person name="Xue W."/>
            <person name="Luo G."/>
        </authorList>
    </citation>
    <scope>NUCLEOTIDE SEQUENCE [LARGE SCALE GENOMIC DNA]</scope>
    <source>
        <strain evidence="12 16">AF06-19</strain>
        <strain evidence="13 17">AF39-14AC</strain>
    </source>
</reference>
<dbReference type="EMBL" id="CVRQ01000018">
    <property type="protein sequence ID" value="CRL36684.1"/>
    <property type="molecule type" value="Genomic_DNA"/>
</dbReference>
<dbReference type="EMBL" id="QSAZ01000002">
    <property type="protein sequence ID" value="RGW89040.1"/>
    <property type="molecule type" value="Genomic_DNA"/>
</dbReference>
<evidence type="ECO:0000256" key="1">
    <source>
        <dbReference type="ARBA" id="ARBA00009369"/>
    </source>
</evidence>
<reference evidence="14 18" key="4">
    <citation type="submission" date="2019-08" db="EMBL/GenBank/DDBJ databases">
        <authorList>
            <person name="Duncan S."/>
            <person name="Walker A."/>
        </authorList>
    </citation>
    <scope>NUCLEOTIDE SEQUENCE [LARGE SCALE GENOMIC DNA]</scope>
    <source>
        <strain evidence="14 18">L2-21</strain>
    </source>
</reference>
<keyword evidence="8" id="KW-0472">Membrane</keyword>
<dbReference type="GO" id="GO:0005886">
    <property type="term" value="C:plasma membrane"/>
    <property type="evidence" value="ECO:0007669"/>
    <property type="project" value="TreeGrafter"/>
</dbReference>
<dbReference type="PANTHER" id="PTHR34138:SF1">
    <property type="entry name" value="CELL SHAPE-DETERMINING PROTEIN MREC"/>
    <property type="match status" value="1"/>
</dbReference>
<name>A0A0M6WIW9_9FIRM</name>